<dbReference type="PANTHER" id="PTHR46825:SF9">
    <property type="entry name" value="BETA-LACTAMASE-RELATED DOMAIN-CONTAINING PROTEIN"/>
    <property type="match status" value="1"/>
</dbReference>
<dbReference type="InterPro" id="IPR012338">
    <property type="entry name" value="Beta-lactam/transpept-like"/>
</dbReference>
<evidence type="ECO:0000313" key="4">
    <source>
        <dbReference type="EMBL" id="MDR6336051.1"/>
    </source>
</evidence>
<keyword evidence="1" id="KW-0732">Signal</keyword>
<dbReference type="InterPro" id="IPR001466">
    <property type="entry name" value="Beta-lactam-related"/>
</dbReference>
<organism evidence="3 5">
    <name type="scientific">Xanthobacter flavus</name>
    <dbReference type="NCBI Taxonomy" id="281"/>
    <lineage>
        <taxon>Bacteria</taxon>
        <taxon>Pseudomonadati</taxon>
        <taxon>Pseudomonadota</taxon>
        <taxon>Alphaproteobacteria</taxon>
        <taxon>Hyphomicrobiales</taxon>
        <taxon>Xanthobacteraceae</taxon>
        <taxon>Xanthobacter</taxon>
    </lineage>
</organism>
<dbReference type="PANTHER" id="PTHR46825">
    <property type="entry name" value="D-ALANYL-D-ALANINE-CARBOXYPEPTIDASE/ENDOPEPTIDASE AMPH"/>
    <property type="match status" value="1"/>
</dbReference>
<dbReference type="Proteomes" id="UP001245370">
    <property type="component" value="Unassembled WGS sequence"/>
</dbReference>
<proteinExistence type="predicted"/>
<feature type="signal peptide" evidence="1">
    <location>
        <begin position="1"/>
        <end position="33"/>
    </location>
</feature>
<dbReference type="AlphaFoldDB" id="A0A9W6CW18"/>
<feature type="chain" id="PRO_5040808757" evidence="1">
    <location>
        <begin position="34"/>
        <end position="401"/>
    </location>
</feature>
<evidence type="ECO:0000313" key="3">
    <source>
        <dbReference type="EMBL" id="GLI24923.1"/>
    </source>
</evidence>
<accession>A0A9W6CW18</accession>
<evidence type="ECO:0000256" key="1">
    <source>
        <dbReference type="SAM" id="SignalP"/>
    </source>
</evidence>
<dbReference type="SUPFAM" id="SSF56601">
    <property type="entry name" value="beta-lactamase/transpeptidase-like"/>
    <property type="match status" value="1"/>
</dbReference>
<evidence type="ECO:0000313" key="6">
    <source>
        <dbReference type="Proteomes" id="UP001245370"/>
    </source>
</evidence>
<dbReference type="Proteomes" id="UP001144397">
    <property type="component" value="Unassembled WGS sequence"/>
</dbReference>
<gene>
    <name evidence="4" type="ORF">GGQ86_004549</name>
    <name evidence="3" type="ORF">XFLAVUS301_45970</name>
</gene>
<feature type="domain" description="Beta-lactamase-related" evidence="2">
    <location>
        <begin position="38"/>
        <end position="389"/>
    </location>
</feature>
<reference evidence="4 6" key="2">
    <citation type="submission" date="2023-07" db="EMBL/GenBank/DDBJ databases">
        <title>Genomic Encyclopedia of Type Strains, Phase IV (KMG-IV): sequencing the most valuable type-strain genomes for metagenomic binning, comparative biology and taxonomic classification.</title>
        <authorList>
            <person name="Goeker M."/>
        </authorList>
    </citation>
    <scope>NUCLEOTIDE SEQUENCE [LARGE SCALE GENOMIC DNA]</scope>
    <source>
        <strain evidence="4 6">DSM 338</strain>
    </source>
</reference>
<dbReference type="GeneID" id="95765367"/>
<dbReference type="RefSeq" id="WP_281809635.1">
    <property type="nucleotide sequence ID" value="NZ_BSDO01000009.1"/>
</dbReference>
<evidence type="ECO:0000313" key="5">
    <source>
        <dbReference type="Proteomes" id="UP001144397"/>
    </source>
</evidence>
<dbReference type="Pfam" id="PF00144">
    <property type="entry name" value="Beta-lactamase"/>
    <property type="match status" value="1"/>
</dbReference>
<dbReference type="EMBL" id="BSDO01000009">
    <property type="protein sequence ID" value="GLI24923.1"/>
    <property type="molecule type" value="Genomic_DNA"/>
</dbReference>
<protein>
    <submittedName>
        <fullName evidence="4">CubicO group peptidase (Beta-lactamase class C family)</fullName>
    </submittedName>
</protein>
<evidence type="ECO:0000259" key="2">
    <source>
        <dbReference type="Pfam" id="PF00144"/>
    </source>
</evidence>
<sequence>MDFRPAQSAFTHPLARVALGLAAALALSAPVRAAENLDSYLEGVRAKYGLPALAAAVTRSGEIVASGAVGKRAIGLDVPVTVEDRFHLGSDTKAFTATVAGTLVDEGKIKWASTLGEVLGGKVKDMDPKLAAVTLEQLLSHTSGIPSDTPEIVGIYFNAVGFEMTPTQLRLDALERWKKHAPEVPKTGSPFQYSNLGYTFAGAMLEEVSGKPWERLVEERIYAPLGLKSAGFGPQATFGKYDAPIGHMLDDKGNATPMAWGPSADIPPVVGPAGIGHMSVLDFARWGDWNAGQGKRGPHIVSPETLAVIHKPHVTTPPFKDPPPGTPSTGDYAFGWGVVKLDWTKTPVLTHNGSNSMNFAKILAEPASDMSVEAVTNYPGQKAEAATTEVLKHLYGQFAPK</sequence>
<name>A0A9W6CW18_XANFL</name>
<dbReference type="EMBL" id="JAVDPY010000010">
    <property type="protein sequence ID" value="MDR6336051.1"/>
    <property type="molecule type" value="Genomic_DNA"/>
</dbReference>
<reference evidence="3" key="1">
    <citation type="submission" date="2022-12" db="EMBL/GenBank/DDBJ databases">
        <title>Reference genome sequencing for broad-spectrum identification of bacterial and archaeal isolates by mass spectrometry.</title>
        <authorList>
            <person name="Sekiguchi Y."/>
            <person name="Tourlousse D.M."/>
        </authorList>
    </citation>
    <scope>NUCLEOTIDE SEQUENCE</scope>
    <source>
        <strain evidence="3">301</strain>
    </source>
</reference>
<comment type="caution">
    <text evidence="3">The sequence shown here is derived from an EMBL/GenBank/DDBJ whole genome shotgun (WGS) entry which is preliminary data.</text>
</comment>
<dbReference type="InterPro" id="IPR050491">
    <property type="entry name" value="AmpC-like"/>
</dbReference>
<dbReference type="Gene3D" id="3.40.710.10">
    <property type="entry name" value="DD-peptidase/beta-lactamase superfamily"/>
    <property type="match status" value="1"/>
</dbReference>
<keyword evidence="6" id="KW-1185">Reference proteome</keyword>